<dbReference type="EMBL" id="LVVM01005100">
    <property type="protein sequence ID" value="OJA11362.1"/>
    <property type="molecule type" value="Genomic_DNA"/>
</dbReference>
<sequence>MIVLLSSADLQITASPSILPKVLTHALYISHHFQAVTRFTNLADESPEVPKLRNKKYQDFKLDRADSKRLQLVYNVLKCSSVRASIL</sequence>
<proteinExistence type="predicted"/>
<accession>A0A1J8QPN8</accession>
<comment type="caution">
    <text evidence="1">The sequence shown here is derived from an EMBL/GenBank/DDBJ whole genome shotgun (WGS) entry which is preliminary data.</text>
</comment>
<dbReference type="AlphaFoldDB" id="A0A1J8QPN8"/>
<evidence type="ECO:0000313" key="2">
    <source>
        <dbReference type="Proteomes" id="UP000183567"/>
    </source>
</evidence>
<gene>
    <name evidence="1" type="ORF">AZE42_11052</name>
</gene>
<dbReference type="Proteomes" id="UP000183567">
    <property type="component" value="Unassembled WGS sequence"/>
</dbReference>
<organism evidence="1 2">
    <name type="scientific">Rhizopogon vesiculosus</name>
    <dbReference type="NCBI Taxonomy" id="180088"/>
    <lineage>
        <taxon>Eukaryota</taxon>
        <taxon>Fungi</taxon>
        <taxon>Dikarya</taxon>
        <taxon>Basidiomycota</taxon>
        <taxon>Agaricomycotina</taxon>
        <taxon>Agaricomycetes</taxon>
        <taxon>Agaricomycetidae</taxon>
        <taxon>Boletales</taxon>
        <taxon>Suillineae</taxon>
        <taxon>Rhizopogonaceae</taxon>
        <taxon>Rhizopogon</taxon>
    </lineage>
</organism>
<keyword evidence="2" id="KW-1185">Reference proteome</keyword>
<protein>
    <submittedName>
        <fullName evidence="1">Uncharacterized protein</fullName>
    </submittedName>
</protein>
<reference evidence="1 2" key="1">
    <citation type="submission" date="2016-03" db="EMBL/GenBank/DDBJ databases">
        <title>Comparative genomics of the ectomycorrhizal sister species Rhizopogon vinicolor and Rhizopogon vesiculosus (Basidiomycota: Boletales) reveals a divergence of the mating type B locus.</title>
        <authorList>
            <person name="Mujic A.B."/>
            <person name="Kuo A."/>
            <person name="Tritt A."/>
            <person name="Lipzen A."/>
            <person name="Chen C."/>
            <person name="Johnson J."/>
            <person name="Sharma A."/>
            <person name="Barry K."/>
            <person name="Grigoriev I.V."/>
            <person name="Spatafora J.W."/>
        </authorList>
    </citation>
    <scope>NUCLEOTIDE SEQUENCE [LARGE SCALE GENOMIC DNA]</scope>
    <source>
        <strain evidence="1 2">AM-OR11-056</strain>
    </source>
</reference>
<dbReference type="OrthoDB" id="2610923at2759"/>
<evidence type="ECO:0000313" key="1">
    <source>
        <dbReference type="EMBL" id="OJA11362.1"/>
    </source>
</evidence>
<name>A0A1J8QPN8_9AGAM</name>